<organism evidence="2 3">
    <name type="scientific">Desulfosporosinus lacus DSM 15449</name>
    <dbReference type="NCBI Taxonomy" id="1121420"/>
    <lineage>
        <taxon>Bacteria</taxon>
        <taxon>Bacillati</taxon>
        <taxon>Bacillota</taxon>
        <taxon>Clostridia</taxon>
        <taxon>Eubacteriales</taxon>
        <taxon>Desulfitobacteriaceae</taxon>
        <taxon>Desulfosporosinus</taxon>
    </lineage>
</organism>
<dbReference type="GO" id="GO:0016747">
    <property type="term" value="F:acyltransferase activity, transferring groups other than amino-acyl groups"/>
    <property type="evidence" value="ECO:0007669"/>
    <property type="project" value="InterPro"/>
</dbReference>
<evidence type="ECO:0000259" key="1">
    <source>
        <dbReference type="PROSITE" id="PS51186"/>
    </source>
</evidence>
<sequence length="276" mass="32008">MKINIKNVNVKTLEDFNLQEITEMWNRCWLGYYYNMAYKQEHMKAWLALSQVSLSRSVAIFVDNRVVGFTLLSIDNKDGWIAGTCIDPDYRRNGLFTVLLRSQLNMAKSIFLKRIYLEVLEQNYARKIYQSVGFVDVRQLNVYRAQSIADFNDKMLQIHPVTLISVDEYFRNRNHAFFNPAWQRREGYLRRHGNLLAYINQTKTAGALFAEEKSGLLLDVWSSNLAGTEEVLPTILQWSGASFSLTNQPNDWISTFLRAHGINPSAKQQEMCIELS</sequence>
<dbReference type="Pfam" id="PF00583">
    <property type="entry name" value="Acetyltransf_1"/>
    <property type="match status" value="1"/>
</dbReference>
<dbReference type="Gene3D" id="3.40.630.30">
    <property type="match status" value="1"/>
</dbReference>
<keyword evidence="3" id="KW-1185">Reference proteome</keyword>
<keyword evidence="2" id="KW-0689">Ribosomal protein</keyword>
<dbReference type="Proteomes" id="UP000183954">
    <property type="component" value="Unassembled WGS sequence"/>
</dbReference>
<evidence type="ECO:0000313" key="3">
    <source>
        <dbReference type="Proteomes" id="UP000183954"/>
    </source>
</evidence>
<dbReference type="GO" id="GO:0005840">
    <property type="term" value="C:ribosome"/>
    <property type="evidence" value="ECO:0007669"/>
    <property type="project" value="UniProtKB-KW"/>
</dbReference>
<gene>
    <name evidence="2" type="ORF">SAMN02746098_01536</name>
</gene>
<dbReference type="EMBL" id="FQXJ01000005">
    <property type="protein sequence ID" value="SHH84701.1"/>
    <property type="molecule type" value="Genomic_DNA"/>
</dbReference>
<accession>A0A1M5WB66</accession>
<dbReference type="InterPro" id="IPR000182">
    <property type="entry name" value="GNAT_dom"/>
</dbReference>
<dbReference type="RefSeq" id="WP_345788574.1">
    <property type="nucleotide sequence ID" value="NZ_FQXJ01000005.1"/>
</dbReference>
<keyword evidence="2" id="KW-0687">Ribonucleoprotein</keyword>
<dbReference type="PROSITE" id="PS51186">
    <property type="entry name" value="GNAT"/>
    <property type="match status" value="1"/>
</dbReference>
<dbReference type="AlphaFoldDB" id="A0A1M5WB66"/>
<dbReference type="STRING" id="1121420.SAMN02746098_01536"/>
<name>A0A1M5WB66_9FIRM</name>
<reference evidence="3" key="1">
    <citation type="submission" date="2016-11" db="EMBL/GenBank/DDBJ databases">
        <authorList>
            <person name="Varghese N."/>
            <person name="Submissions S."/>
        </authorList>
    </citation>
    <scope>NUCLEOTIDE SEQUENCE [LARGE SCALE GENOMIC DNA]</scope>
    <source>
        <strain evidence="3">DSM 15449</strain>
    </source>
</reference>
<feature type="domain" description="N-acetyltransferase" evidence="1">
    <location>
        <begin position="8"/>
        <end position="157"/>
    </location>
</feature>
<dbReference type="SUPFAM" id="SSF55729">
    <property type="entry name" value="Acyl-CoA N-acyltransferases (Nat)"/>
    <property type="match status" value="1"/>
</dbReference>
<dbReference type="CDD" id="cd04301">
    <property type="entry name" value="NAT_SF"/>
    <property type="match status" value="1"/>
</dbReference>
<proteinExistence type="predicted"/>
<evidence type="ECO:0000313" key="2">
    <source>
        <dbReference type="EMBL" id="SHH84701.1"/>
    </source>
</evidence>
<protein>
    <submittedName>
        <fullName evidence="2">Ribosomal protein S18 acetylase RimI</fullName>
    </submittedName>
</protein>
<dbReference type="InterPro" id="IPR016181">
    <property type="entry name" value="Acyl_CoA_acyltransferase"/>
</dbReference>